<comment type="caution">
    <text evidence="3">Lacks conserved residue(s) required for the propagation of feature annotation.</text>
</comment>
<dbReference type="GO" id="GO:0016787">
    <property type="term" value="F:hydrolase activity"/>
    <property type="evidence" value="ECO:0007669"/>
    <property type="project" value="UniProtKB-KW"/>
</dbReference>
<evidence type="ECO:0000313" key="4">
    <source>
        <dbReference type="EMBL" id="TDO50521.1"/>
    </source>
</evidence>
<dbReference type="PROSITE" id="PS51347">
    <property type="entry name" value="PHOSPHOTRIESTERASE_2"/>
    <property type="match status" value="1"/>
</dbReference>
<evidence type="ECO:0000256" key="2">
    <source>
        <dbReference type="ARBA" id="ARBA00022801"/>
    </source>
</evidence>
<protein>
    <submittedName>
        <fullName evidence="4">Phosphotriesterase family protein</fullName>
    </submittedName>
</protein>
<name>A0A4R6KK74_9ACTN</name>
<evidence type="ECO:0000313" key="5">
    <source>
        <dbReference type="Proteomes" id="UP000295388"/>
    </source>
</evidence>
<keyword evidence="2" id="KW-0378">Hydrolase</keyword>
<keyword evidence="1" id="KW-0479">Metal-binding</keyword>
<dbReference type="PANTHER" id="PTHR10819:SF3">
    <property type="entry name" value="PHOSPHOTRIESTERASE-RELATED PROTEIN"/>
    <property type="match status" value="1"/>
</dbReference>
<evidence type="ECO:0000256" key="1">
    <source>
        <dbReference type="ARBA" id="ARBA00022723"/>
    </source>
</evidence>
<dbReference type="GO" id="GO:0008270">
    <property type="term" value="F:zinc ion binding"/>
    <property type="evidence" value="ECO:0007669"/>
    <property type="project" value="InterPro"/>
</dbReference>
<dbReference type="Proteomes" id="UP000295388">
    <property type="component" value="Unassembled WGS sequence"/>
</dbReference>
<dbReference type="PANTHER" id="PTHR10819">
    <property type="entry name" value="PHOSPHOTRIESTERASE-RELATED"/>
    <property type="match status" value="1"/>
</dbReference>
<keyword evidence="5" id="KW-1185">Reference proteome</keyword>
<dbReference type="Pfam" id="PF02126">
    <property type="entry name" value="PTE"/>
    <property type="match status" value="1"/>
</dbReference>
<sequence>MINTVLGQVDADLFQFVSMHEHCFLDSDVYVLPAREETPTPNRVSIETLGFIRWNYEACPDNFVLDDDQLTTKELVPLGAVPGAAIVDVTPTGIGRGPDTARRLAAVSSATGVMIATGCGFYVAATHPEWLQAMTAEQIADYIVDELDSGIGRPASGQLSSAR</sequence>
<dbReference type="EMBL" id="SNWQ01000004">
    <property type="protein sequence ID" value="TDO50521.1"/>
    <property type="molecule type" value="Genomic_DNA"/>
</dbReference>
<reference evidence="4 5" key="1">
    <citation type="submission" date="2019-03" db="EMBL/GenBank/DDBJ databases">
        <title>Genomic Encyclopedia of Type Strains, Phase III (KMG-III): the genomes of soil and plant-associated and newly described type strains.</title>
        <authorList>
            <person name="Whitman W."/>
        </authorList>
    </citation>
    <scope>NUCLEOTIDE SEQUENCE [LARGE SCALE GENOMIC DNA]</scope>
    <source>
        <strain evidence="4 5">VKM Ac-2527</strain>
    </source>
</reference>
<accession>A0A4R6KK74</accession>
<proteinExistence type="inferred from homology"/>
<dbReference type="SUPFAM" id="SSF51556">
    <property type="entry name" value="Metallo-dependent hydrolases"/>
    <property type="match status" value="1"/>
</dbReference>
<organism evidence="4 5">
    <name type="scientific">Kribbella caucasensis</name>
    <dbReference type="NCBI Taxonomy" id="2512215"/>
    <lineage>
        <taxon>Bacteria</taxon>
        <taxon>Bacillati</taxon>
        <taxon>Actinomycetota</taxon>
        <taxon>Actinomycetes</taxon>
        <taxon>Propionibacteriales</taxon>
        <taxon>Kribbellaceae</taxon>
        <taxon>Kribbella</taxon>
    </lineage>
</organism>
<dbReference type="OrthoDB" id="9795018at2"/>
<dbReference type="AlphaFoldDB" id="A0A4R6KK74"/>
<dbReference type="InterPro" id="IPR001559">
    <property type="entry name" value="Phosphotriesterase"/>
</dbReference>
<dbReference type="InterPro" id="IPR032466">
    <property type="entry name" value="Metal_Hydrolase"/>
</dbReference>
<evidence type="ECO:0000256" key="3">
    <source>
        <dbReference type="PROSITE-ProRule" id="PRU00679"/>
    </source>
</evidence>
<gene>
    <name evidence="4" type="ORF">EV643_10413</name>
</gene>
<dbReference type="Gene3D" id="3.20.20.140">
    <property type="entry name" value="Metal-dependent hydrolases"/>
    <property type="match status" value="1"/>
</dbReference>
<dbReference type="RefSeq" id="WP_133799730.1">
    <property type="nucleotide sequence ID" value="NZ_SNWQ01000004.1"/>
</dbReference>
<comment type="caution">
    <text evidence="4">The sequence shown here is derived from an EMBL/GenBank/DDBJ whole genome shotgun (WGS) entry which is preliminary data.</text>
</comment>
<comment type="similarity">
    <text evidence="3">Belongs to the metallo-dependent hydrolases superfamily. Phosphotriesterase family.</text>
</comment>